<dbReference type="PROSITE" id="PS50157">
    <property type="entry name" value="ZINC_FINGER_C2H2_2"/>
    <property type="match status" value="1"/>
</dbReference>
<dbReference type="EMBL" id="CM000131">
    <property type="protein sequence ID" value="EEC80204.1"/>
    <property type="molecule type" value="Genomic_DNA"/>
</dbReference>
<keyword evidence="1" id="KW-0862">Zinc</keyword>
<dbReference type="GO" id="GO:0003700">
    <property type="term" value="F:DNA-binding transcription factor activity"/>
    <property type="evidence" value="ECO:0007669"/>
    <property type="project" value="InterPro"/>
</dbReference>
<dbReference type="GO" id="GO:0009739">
    <property type="term" value="P:response to gibberellin"/>
    <property type="evidence" value="ECO:0007669"/>
    <property type="project" value="InterPro"/>
</dbReference>
<accession>B8B3X2</accession>
<keyword evidence="1" id="KW-0863">Zinc-finger</keyword>
<reference evidence="4 5" key="1">
    <citation type="journal article" date="2005" name="PLoS Biol.">
        <title>The genomes of Oryza sativa: a history of duplications.</title>
        <authorList>
            <person name="Yu J."/>
            <person name="Wang J."/>
            <person name="Lin W."/>
            <person name="Li S."/>
            <person name="Li H."/>
            <person name="Zhou J."/>
            <person name="Ni P."/>
            <person name="Dong W."/>
            <person name="Hu S."/>
            <person name="Zeng C."/>
            <person name="Zhang J."/>
            <person name="Zhang Y."/>
            <person name="Li R."/>
            <person name="Xu Z."/>
            <person name="Li S."/>
            <person name="Li X."/>
            <person name="Zheng H."/>
            <person name="Cong L."/>
            <person name="Lin L."/>
            <person name="Yin J."/>
            <person name="Geng J."/>
            <person name="Li G."/>
            <person name="Shi J."/>
            <person name="Liu J."/>
            <person name="Lv H."/>
            <person name="Li J."/>
            <person name="Wang J."/>
            <person name="Deng Y."/>
            <person name="Ran L."/>
            <person name="Shi X."/>
            <person name="Wang X."/>
            <person name="Wu Q."/>
            <person name="Li C."/>
            <person name="Ren X."/>
            <person name="Wang J."/>
            <person name="Wang X."/>
            <person name="Li D."/>
            <person name="Liu D."/>
            <person name="Zhang X."/>
            <person name="Ji Z."/>
            <person name="Zhao W."/>
            <person name="Sun Y."/>
            <person name="Zhang Z."/>
            <person name="Bao J."/>
            <person name="Han Y."/>
            <person name="Dong L."/>
            <person name="Ji J."/>
            <person name="Chen P."/>
            <person name="Wu S."/>
            <person name="Liu J."/>
            <person name="Xiao Y."/>
            <person name="Bu D."/>
            <person name="Tan J."/>
            <person name="Yang L."/>
            <person name="Ye C."/>
            <person name="Zhang J."/>
            <person name="Xu J."/>
            <person name="Zhou Y."/>
            <person name="Yu Y."/>
            <person name="Zhang B."/>
            <person name="Zhuang S."/>
            <person name="Wei H."/>
            <person name="Liu B."/>
            <person name="Lei M."/>
            <person name="Yu H."/>
            <person name="Li Y."/>
            <person name="Xu H."/>
            <person name="Wei S."/>
            <person name="He X."/>
            <person name="Fang L."/>
            <person name="Zhang Z."/>
            <person name="Zhang Y."/>
            <person name="Huang X."/>
            <person name="Su Z."/>
            <person name="Tong W."/>
            <person name="Li J."/>
            <person name="Tong Z."/>
            <person name="Li S."/>
            <person name="Ye J."/>
            <person name="Wang L."/>
            <person name="Fang L."/>
            <person name="Lei T."/>
            <person name="Chen C."/>
            <person name="Chen H."/>
            <person name="Xu Z."/>
            <person name="Li H."/>
            <person name="Huang H."/>
            <person name="Zhang F."/>
            <person name="Xu H."/>
            <person name="Li N."/>
            <person name="Zhao C."/>
            <person name="Li S."/>
            <person name="Dong L."/>
            <person name="Huang Y."/>
            <person name="Li L."/>
            <person name="Xi Y."/>
            <person name="Qi Q."/>
            <person name="Li W."/>
            <person name="Zhang B."/>
            <person name="Hu W."/>
            <person name="Zhang Y."/>
            <person name="Tian X."/>
            <person name="Jiao Y."/>
            <person name="Liang X."/>
            <person name="Jin J."/>
            <person name="Gao L."/>
            <person name="Zheng W."/>
            <person name="Hao B."/>
            <person name="Liu S."/>
            <person name="Wang W."/>
            <person name="Yuan L."/>
            <person name="Cao M."/>
            <person name="McDermott J."/>
            <person name="Samudrala R."/>
            <person name="Wang J."/>
            <person name="Wong G.K."/>
            <person name="Yang H."/>
        </authorList>
    </citation>
    <scope>NUCLEOTIDE SEQUENCE [LARGE SCALE GENOMIC DNA]</scope>
    <source>
        <strain evidence="5">cv. 93-11</strain>
    </source>
</reference>
<name>B8B3X2_ORYSI</name>
<evidence type="ECO:0000256" key="1">
    <source>
        <dbReference type="PROSITE-ProRule" id="PRU00042"/>
    </source>
</evidence>
<dbReference type="SUPFAM" id="SSF57667">
    <property type="entry name" value="beta-beta-alpha zinc fingers"/>
    <property type="match status" value="1"/>
</dbReference>
<dbReference type="PROSITE" id="PS00028">
    <property type="entry name" value="ZINC_FINGER_C2H2_1"/>
    <property type="match status" value="1"/>
</dbReference>
<gene>
    <name evidence="4" type="ORF">OsI_22090</name>
</gene>
<dbReference type="Pfam" id="PF13912">
    <property type="entry name" value="zf-C2H2_6"/>
    <property type="match status" value="1"/>
</dbReference>
<evidence type="ECO:0000256" key="2">
    <source>
        <dbReference type="SAM" id="MobiDB-lite"/>
    </source>
</evidence>
<protein>
    <recommendedName>
        <fullName evidence="3">C2H2-type domain-containing protein</fullName>
    </recommendedName>
</protein>
<dbReference type="OMA" id="GQSPEMI"/>
<dbReference type="Gene3D" id="3.30.160.60">
    <property type="entry name" value="Classic Zinc Finger"/>
    <property type="match status" value="1"/>
</dbReference>
<proteinExistence type="predicted"/>
<evidence type="ECO:0000313" key="5">
    <source>
        <dbReference type="Proteomes" id="UP000007015"/>
    </source>
</evidence>
<keyword evidence="5" id="KW-1185">Reference proteome</keyword>
<dbReference type="Gramene" id="BGIOSGA022512-TA">
    <property type="protein sequence ID" value="BGIOSGA022512-PA"/>
    <property type="gene ID" value="BGIOSGA022512"/>
</dbReference>
<dbReference type="Proteomes" id="UP000007015">
    <property type="component" value="Chromosome 6"/>
</dbReference>
<feature type="region of interest" description="Disordered" evidence="2">
    <location>
        <begin position="1"/>
        <end position="22"/>
    </location>
</feature>
<dbReference type="PANTHER" id="PTHR46547">
    <property type="entry name" value="ZINC FINGER PROTEIN GIS"/>
    <property type="match status" value="1"/>
</dbReference>
<dbReference type="HOGENOM" id="CLU_058544_0_1_1"/>
<keyword evidence="1" id="KW-0479">Metal-binding</keyword>
<sequence>MAAAGLAAAATPGSGAGGPKGGAGRISVGVELGAREKLTAQLSLATDVVMAAPHGMHGVAAAAPDATIRLFGRDVVSNDDAVVVVVDGQLPKEEAEEEAGGGAAAAAGETRRFECHYCRRNFPTSQALGGHQNAHKRERQHARRAHLEASLAAAHYLGQSAHLVYGGAALFGYGGHAAAVSPQYGPVWASSAVAPPGLYATSMGMARPAAYGAGVDVSALWRASSSSSSSPPMMGSGGGGAFGTVAGGGRHGEAAAAALVGCRAGKDENVVMSVVTSLPSLPSWQLPAPEKMGRSELGQEAGVVSLELRL</sequence>
<evidence type="ECO:0000259" key="3">
    <source>
        <dbReference type="PROSITE" id="PS50157"/>
    </source>
</evidence>
<evidence type="ECO:0000313" key="4">
    <source>
        <dbReference type="EMBL" id="EEC80204.1"/>
    </source>
</evidence>
<dbReference type="InterPro" id="IPR013087">
    <property type="entry name" value="Znf_C2H2_type"/>
</dbReference>
<organism evidence="4 5">
    <name type="scientific">Oryza sativa subsp. indica</name>
    <name type="common">Rice</name>
    <dbReference type="NCBI Taxonomy" id="39946"/>
    <lineage>
        <taxon>Eukaryota</taxon>
        <taxon>Viridiplantae</taxon>
        <taxon>Streptophyta</taxon>
        <taxon>Embryophyta</taxon>
        <taxon>Tracheophyta</taxon>
        <taxon>Spermatophyta</taxon>
        <taxon>Magnoliopsida</taxon>
        <taxon>Liliopsida</taxon>
        <taxon>Poales</taxon>
        <taxon>Poaceae</taxon>
        <taxon>BOP clade</taxon>
        <taxon>Oryzoideae</taxon>
        <taxon>Oryzeae</taxon>
        <taxon>Oryzinae</taxon>
        <taxon>Oryza</taxon>
        <taxon>Oryza sativa</taxon>
    </lineage>
</organism>
<dbReference type="PANTHER" id="PTHR46547:SF5">
    <property type="entry name" value="ZINC FINGER PROTEIN-RELATED"/>
    <property type="match status" value="1"/>
</dbReference>
<dbReference type="GO" id="GO:0008270">
    <property type="term" value="F:zinc ion binding"/>
    <property type="evidence" value="ECO:0007669"/>
    <property type="project" value="UniProtKB-KW"/>
</dbReference>
<dbReference type="STRING" id="39946.B8B3X2"/>
<feature type="compositionally biased region" description="Low complexity" evidence="2">
    <location>
        <begin position="1"/>
        <end position="13"/>
    </location>
</feature>
<dbReference type="GO" id="GO:0010090">
    <property type="term" value="P:trichome morphogenesis"/>
    <property type="evidence" value="ECO:0007669"/>
    <property type="project" value="InterPro"/>
</dbReference>
<dbReference type="InterPro" id="IPR036236">
    <property type="entry name" value="Znf_C2H2_sf"/>
</dbReference>
<feature type="domain" description="C2H2-type" evidence="3">
    <location>
        <begin position="113"/>
        <end position="140"/>
    </location>
</feature>
<dbReference type="AlphaFoldDB" id="B8B3X2"/>
<dbReference type="InterPro" id="IPR044291">
    <property type="entry name" value="GIS/GIS2/ZFP8"/>
</dbReference>